<dbReference type="PATRIC" id="fig|42234.21.peg.7867"/>
<dbReference type="EMBL" id="JPPY01000214">
    <property type="protein sequence ID" value="KND26079.1"/>
    <property type="molecule type" value="Genomic_DNA"/>
</dbReference>
<proteinExistence type="predicted"/>
<evidence type="ECO:0000313" key="3">
    <source>
        <dbReference type="Proteomes" id="UP000037151"/>
    </source>
</evidence>
<gene>
    <name evidence="2" type="ORF">IQ63_38220</name>
</gene>
<evidence type="ECO:0000313" key="2">
    <source>
        <dbReference type="EMBL" id="KND26079.1"/>
    </source>
</evidence>
<accession>A0A0L0JL09</accession>
<evidence type="ECO:0000259" key="1">
    <source>
        <dbReference type="Pfam" id="PF14230"/>
    </source>
</evidence>
<reference evidence="3" key="1">
    <citation type="submission" date="2014-07" db="EMBL/GenBank/DDBJ databases">
        <title>Genome sequencing of plant-pathogenic Streptomyces species.</title>
        <authorList>
            <person name="Harrison J."/>
            <person name="Sapp M."/>
            <person name="Thwaites R."/>
            <person name="Studholme D.J."/>
        </authorList>
    </citation>
    <scope>NUCLEOTIDE SEQUENCE [LARGE SCALE GENOMIC DNA]</scope>
    <source>
        <strain evidence="3">NCPPB 4445</strain>
    </source>
</reference>
<dbReference type="OrthoDB" id="4322212at2"/>
<dbReference type="Pfam" id="PF14230">
    <property type="entry name" value="DUF4333"/>
    <property type="match status" value="1"/>
</dbReference>
<protein>
    <recommendedName>
        <fullName evidence="1">DUF4333 domain-containing protein</fullName>
    </recommendedName>
</protein>
<comment type="caution">
    <text evidence="2">The sequence shown here is derived from an EMBL/GenBank/DDBJ whole genome shotgun (WGS) entry which is preliminary data.</text>
</comment>
<dbReference type="AlphaFoldDB" id="A0A0L0JL09"/>
<sequence length="123" mass="13055">MPDSRFALGLVAGAAVVLLTGVLGTQALSTTESTTRLDEYDTVMVDGRKALAANIVAGRTQSRYHPLPWVGIRVHDVTCPGPLLAVAGTRMTCTGRRGDGTAVRIPVTVVNTAPAHITWKFDR</sequence>
<dbReference type="RefSeq" id="WP_050374714.1">
    <property type="nucleotide sequence ID" value="NZ_KQ257834.1"/>
</dbReference>
<name>A0A0L0JL09_9ACTN</name>
<feature type="domain" description="DUF4333" evidence="1">
    <location>
        <begin position="67"/>
        <end position="111"/>
    </location>
</feature>
<dbReference type="InterPro" id="IPR025637">
    <property type="entry name" value="DUF4333"/>
</dbReference>
<organism evidence="2 3">
    <name type="scientific">Streptomyces acidiscabies</name>
    <dbReference type="NCBI Taxonomy" id="42234"/>
    <lineage>
        <taxon>Bacteria</taxon>
        <taxon>Bacillati</taxon>
        <taxon>Actinomycetota</taxon>
        <taxon>Actinomycetes</taxon>
        <taxon>Kitasatosporales</taxon>
        <taxon>Streptomycetaceae</taxon>
        <taxon>Streptomyces</taxon>
    </lineage>
</organism>
<dbReference type="Proteomes" id="UP000037151">
    <property type="component" value="Unassembled WGS sequence"/>
</dbReference>